<dbReference type="EMBL" id="JAHKSW010000029">
    <property type="protein sequence ID" value="KAG7314244.1"/>
    <property type="molecule type" value="Genomic_DNA"/>
</dbReference>
<keyword evidence="2" id="KW-1185">Reference proteome</keyword>
<evidence type="ECO:0000313" key="2">
    <source>
        <dbReference type="Proteomes" id="UP000824219"/>
    </source>
</evidence>
<dbReference type="AlphaFoldDB" id="A0A9D3N1E5"/>
<dbReference type="Proteomes" id="UP000824219">
    <property type="component" value="Linkage Group LG29"/>
</dbReference>
<protein>
    <submittedName>
        <fullName evidence="1">Uncharacterized protein</fullName>
    </submittedName>
</protein>
<organism evidence="1 2">
    <name type="scientific">Hemibagrus wyckioides</name>
    <dbReference type="NCBI Taxonomy" id="337641"/>
    <lineage>
        <taxon>Eukaryota</taxon>
        <taxon>Metazoa</taxon>
        <taxon>Chordata</taxon>
        <taxon>Craniata</taxon>
        <taxon>Vertebrata</taxon>
        <taxon>Euteleostomi</taxon>
        <taxon>Actinopterygii</taxon>
        <taxon>Neopterygii</taxon>
        <taxon>Teleostei</taxon>
        <taxon>Ostariophysi</taxon>
        <taxon>Siluriformes</taxon>
        <taxon>Bagridae</taxon>
        <taxon>Hemibagrus</taxon>
    </lineage>
</organism>
<reference evidence="1 2" key="1">
    <citation type="submission" date="2021-06" db="EMBL/GenBank/DDBJ databases">
        <title>Chromosome-level genome assembly of the red-tail catfish (Hemibagrus wyckioides).</title>
        <authorList>
            <person name="Shao F."/>
        </authorList>
    </citation>
    <scope>NUCLEOTIDE SEQUENCE [LARGE SCALE GENOMIC DNA]</scope>
    <source>
        <strain evidence="1">EC202008001</strain>
        <tissue evidence="1">Blood</tissue>
    </source>
</reference>
<comment type="caution">
    <text evidence="1">The sequence shown here is derived from an EMBL/GenBank/DDBJ whole genome shotgun (WGS) entry which is preliminary data.</text>
</comment>
<name>A0A9D3N1E5_9TELE</name>
<accession>A0A9D3N1E5</accession>
<gene>
    <name evidence="1" type="ORF">KOW79_022740</name>
</gene>
<evidence type="ECO:0000313" key="1">
    <source>
        <dbReference type="EMBL" id="KAG7314244.1"/>
    </source>
</evidence>
<proteinExistence type="predicted"/>
<dbReference type="OrthoDB" id="8906956at2759"/>
<sequence length="73" mass="8622">MYYFFCHTILPVREQQIVRLQVKSDGSVLDPAVQSSILEQMKQKLEEYGMLENTTLTWQVQPDENIFQKNDDL</sequence>